<gene>
    <name evidence="1" type="ORF">CTOB1V02_LOCUS9416</name>
</gene>
<dbReference type="GO" id="GO:0035973">
    <property type="term" value="P:aggrephagy"/>
    <property type="evidence" value="ECO:0007669"/>
    <property type="project" value="TreeGrafter"/>
</dbReference>
<dbReference type="GO" id="GO:0035014">
    <property type="term" value="F:phosphatidylinositol 3-kinase regulator activity"/>
    <property type="evidence" value="ECO:0007669"/>
    <property type="project" value="TreeGrafter"/>
</dbReference>
<name>A0A7R8WM80_9CRUS</name>
<dbReference type="OrthoDB" id="29306at2759"/>
<dbReference type="SUPFAM" id="SSF50978">
    <property type="entry name" value="WD40 repeat-like"/>
    <property type="match status" value="1"/>
</dbReference>
<dbReference type="InterPro" id="IPR015943">
    <property type="entry name" value="WD40/YVTN_repeat-like_dom_sf"/>
</dbReference>
<dbReference type="Gene3D" id="2.130.10.10">
    <property type="entry name" value="YVTN repeat-like/Quinoprotein amine dehydrogenase"/>
    <property type="match status" value="1"/>
</dbReference>
<evidence type="ECO:0000313" key="1">
    <source>
        <dbReference type="EMBL" id="CAD7231569.1"/>
    </source>
</evidence>
<reference evidence="1" key="1">
    <citation type="submission" date="2020-11" db="EMBL/GenBank/DDBJ databases">
        <authorList>
            <person name="Tran Van P."/>
        </authorList>
    </citation>
    <scope>NUCLEOTIDE SEQUENCE</scope>
</reference>
<sequence length="225" mass="23821">MVGKVLEWLEKCWNASVAQNSAASVVAVDHFAGGKSLLAATNDGVVKVMDARTAKYVMDLKVSVSPCGLIRGLCAMGDRWVGVGFSSGFISVVDIRTGMFLGNWKAHDGEILQMVSVSDSAFVSSSLDLAVSVWSATDTRLMHHLRTGNEPLHLVSCAWPRGPLISGSTANRISIHASVMNPVKEPALSRLTSDSIKGLICSLAPLPLNKLVLLGSDNGSITLFA</sequence>
<dbReference type="EMBL" id="OB663650">
    <property type="protein sequence ID" value="CAD7231569.1"/>
    <property type="molecule type" value="Genomic_DNA"/>
</dbReference>
<dbReference type="PANTHER" id="PTHR44662:SF1">
    <property type="entry name" value="WD REPEAT-CONTAINING PROTEIN 81"/>
    <property type="match status" value="1"/>
</dbReference>
<dbReference type="InterPro" id="IPR052651">
    <property type="entry name" value="WDR81"/>
</dbReference>
<organism evidence="1">
    <name type="scientific">Cyprideis torosa</name>
    <dbReference type="NCBI Taxonomy" id="163714"/>
    <lineage>
        <taxon>Eukaryota</taxon>
        <taxon>Metazoa</taxon>
        <taxon>Ecdysozoa</taxon>
        <taxon>Arthropoda</taxon>
        <taxon>Crustacea</taxon>
        <taxon>Oligostraca</taxon>
        <taxon>Ostracoda</taxon>
        <taxon>Podocopa</taxon>
        <taxon>Podocopida</taxon>
        <taxon>Cytherocopina</taxon>
        <taxon>Cytheroidea</taxon>
        <taxon>Cytherideidae</taxon>
        <taxon>Cyprideis</taxon>
    </lineage>
</organism>
<dbReference type="InterPro" id="IPR036322">
    <property type="entry name" value="WD40_repeat_dom_sf"/>
</dbReference>
<dbReference type="AlphaFoldDB" id="A0A7R8WM80"/>
<dbReference type="GO" id="GO:0005739">
    <property type="term" value="C:mitochondrion"/>
    <property type="evidence" value="ECO:0007669"/>
    <property type="project" value="TreeGrafter"/>
</dbReference>
<protein>
    <submittedName>
        <fullName evidence="1">Uncharacterized protein</fullName>
    </submittedName>
</protein>
<accession>A0A7R8WM80</accession>
<dbReference type="PANTHER" id="PTHR44662">
    <property type="entry name" value="WD REPEAT-CONTAINING PROTEIN 81"/>
    <property type="match status" value="1"/>
</dbReference>
<proteinExistence type="predicted"/>